<evidence type="ECO:0000256" key="1">
    <source>
        <dbReference type="SAM" id="MobiDB-lite"/>
    </source>
</evidence>
<dbReference type="EMBL" id="JACGWW010000002">
    <property type="protein sequence ID" value="MBA8813660.1"/>
    <property type="molecule type" value="Genomic_DNA"/>
</dbReference>
<evidence type="ECO:0000313" key="3">
    <source>
        <dbReference type="EMBL" id="MBA8813660.1"/>
    </source>
</evidence>
<organism evidence="3 5">
    <name type="scientific">Frigoribacterium faeni</name>
    <dbReference type="NCBI Taxonomy" id="145483"/>
    <lineage>
        <taxon>Bacteria</taxon>
        <taxon>Bacillati</taxon>
        <taxon>Actinomycetota</taxon>
        <taxon>Actinomycetes</taxon>
        <taxon>Micrococcales</taxon>
        <taxon>Microbacteriaceae</taxon>
        <taxon>Frigoribacterium</taxon>
    </lineage>
</organism>
<reference evidence="3 5" key="2">
    <citation type="submission" date="2020-07" db="EMBL/GenBank/DDBJ databases">
        <title>Sequencing the genomes of 1000 actinobacteria strains.</title>
        <authorList>
            <person name="Klenk H.-P."/>
        </authorList>
    </citation>
    <scope>NUCLEOTIDE SEQUENCE [LARGE SCALE GENOMIC DNA]</scope>
    <source>
        <strain evidence="3 5">DSM 10309</strain>
    </source>
</reference>
<dbReference type="InterPro" id="IPR009057">
    <property type="entry name" value="Homeodomain-like_sf"/>
</dbReference>
<feature type="region of interest" description="Disordered" evidence="1">
    <location>
        <begin position="61"/>
        <end position="118"/>
    </location>
</feature>
<evidence type="ECO:0000313" key="2">
    <source>
        <dbReference type="EMBL" id="GEK84673.1"/>
    </source>
</evidence>
<gene>
    <name evidence="3" type="ORF">FB463_001909</name>
    <name evidence="2" type="ORF">FFA01_29820</name>
</gene>
<dbReference type="Proteomes" id="UP000321154">
    <property type="component" value="Unassembled WGS sequence"/>
</dbReference>
<dbReference type="SUPFAM" id="SSF46689">
    <property type="entry name" value="Homeodomain-like"/>
    <property type="match status" value="1"/>
</dbReference>
<dbReference type="EMBL" id="BJUV01000049">
    <property type="protein sequence ID" value="GEK84673.1"/>
    <property type="molecule type" value="Genomic_DNA"/>
</dbReference>
<evidence type="ECO:0000313" key="5">
    <source>
        <dbReference type="Proteomes" id="UP000522688"/>
    </source>
</evidence>
<sequence>MPFEQKYSDEIREQSLGRVLERRASEPGNRSIIRETAAEFGVGEQSLRGWIRAHERAIAPITLEPAPDPADPTVRDDAPAGPASAGTRPGRAGGGAGGAGGAKIPGGAGGPRAVATRDRVDELELEVARLRRDREALKSAMAVLLAD</sequence>
<dbReference type="Proteomes" id="UP000522688">
    <property type="component" value="Unassembled WGS sequence"/>
</dbReference>
<protein>
    <submittedName>
        <fullName evidence="3">Transposase-like protein</fullName>
    </submittedName>
</protein>
<reference evidence="2 4" key="1">
    <citation type="submission" date="2019-07" db="EMBL/GenBank/DDBJ databases">
        <title>Whole genome shotgun sequence of Frigoribacterium faeni NBRC 103066.</title>
        <authorList>
            <person name="Hosoyama A."/>
            <person name="Uohara A."/>
            <person name="Ohji S."/>
            <person name="Ichikawa N."/>
        </authorList>
    </citation>
    <scope>NUCLEOTIDE SEQUENCE [LARGE SCALE GENOMIC DNA]</scope>
    <source>
        <strain evidence="2 4">NBRC 103066</strain>
    </source>
</reference>
<feature type="compositionally biased region" description="Low complexity" evidence="1">
    <location>
        <begin position="79"/>
        <end position="90"/>
    </location>
</feature>
<dbReference type="AlphaFoldDB" id="A0A7W3PIQ7"/>
<dbReference type="InterPro" id="IPR036388">
    <property type="entry name" value="WH-like_DNA-bd_sf"/>
</dbReference>
<dbReference type="OrthoDB" id="3695494at2"/>
<feature type="compositionally biased region" description="Gly residues" evidence="1">
    <location>
        <begin position="91"/>
        <end position="110"/>
    </location>
</feature>
<dbReference type="Gene3D" id="1.10.10.10">
    <property type="entry name" value="Winged helix-like DNA-binding domain superfamily/Winged helix DNA-binding domain"/>
    <property type="match status" value="1"/>
</dbReference>
<keyword evidence="4" id="KW-1185">Reference proteome</keyword>
<accession>A0A7W3PIQ7</accession>
<comment type="caution">
    <text evidence="3">The sequence shown here is derived from an EMBL/GenBank/DDBJ whole genome shotgun (WGS) entry which is preliminary data.</text>
</comment>
<dbReference type="RefSeq" id="WP_146856993.1">
    <property type="nucleotide sequence ID" value="NZ_BAAAHR010000008.1"/>
</dbReference>
<proteinExistence type="predicted"/>
<evidence type="ECO:0000313" key="4">
    <source>
        <dbReference type="Proteomes" id="UP000321154"/>
    </source>
</evidence>
<name>A0A7W3PIQ7_9MICO</name>